<protein>
    <recommendedName>
        <fullName evidence="3">Sucrose phosphatase-like domain-containing protein</fullName>
    </recommendedName>
</protein>
<evidence type="ECO:0000313" key="1">
    <source>
        <dbReference type="EMBL" id="ACV61502.1"/>
    </source>
</evidence>
<dbReference type="KEGG" id="dae:Dtox_0582"/>
<gene>
    <name evidence="1" type="ordered locus">Dtox_0582</name>
</gene>
<sequence>MIFASDLDRTLIYSERFLPGYIGKVEAVEQGKYISFMTEKSVELITGLFTQLIFVPCTTRTIEQYRRIRFFNRQYIPKFAVVSNGGNIIVDGVVHEGYRNNIAQKLSDNCLAGSQLLKEFEELASGEWSGRLVSADGLFYYCIIDRAKAPLEQIDAFADWALDQNWEVSLQGRKLYLVPRLVNKWSAVEKIKELTGEQVVFAAGDSLLDLSMIENANQAIYPAHGELYERFGKSLLNSRGQSVAATAVAGLAAAEQILLEAARFKEYGWNDKKAINNN</sequence>
<dbReference type="eggNOG" id="COG0561">
    <property type="taxonomic scope" value="Bacteria"/>
</dbReference>
<accession>C8W647</accession>
<dbReference type="RefSeq" id="WP_015756221.1">
    <property type="nucleotide sequence ID" value="NC_013216.1"/>
</dbReference>
<name>C8W647_DESAS</name>
<reference evidence="1 2" key="1">
    <citation type="journal article" date="2009" name="Stand. Genomic Sci.">
        <title>Complete genome sequence of Desulfotomaculum acetoxidans type strain (5575).</title>
        <authorList>
            <person name="Spring S."/>
            <person name="Lapidus A."/>
            <person name="Schroder M."/>
            <person name="Gleim D."/>
            <person name="Sims D."/>
            <person name="Meincke L."/>
            <person name="Glavina Del Rio T."/>
            <person name="Tice H."/>
            <person name="Copeland A."/>
            <person name="Cheng J.F."/>
            <person name="Lucas S."/>
            <person name="Chen F."/>
            <person name="Nolan M."/>
            <person name="Bruce D."/>
            <person name="Goodwin L."/>
            <person name="Pitluck S."/>
            <person name="Ivanova N."/>
            <person name="Mavromatis K."/>
            <person name="Mikhailova N."/>
            <person name="Pati A."/>
            <person name="Chen A."/>
            <person name="Palaniappan K."/>
            <person name="Land M."/>
            <person name="Hauser L."/>
            <person name="Chang Y.J."/>
            <person name="Jeffries C.D."/>
            <person name="Chain P."/>
            <person name="Saunders E."/>
            <person name="Brettin T."/>
            <person name="Detter J.C."/>
            <person name="Goker M."/>
            <person name="Bristow J."/>
            <person name="Eisen J.A."/>
            <person name="Markowitz V."/>
            <person name="Hugenholtz P."/>
            <person name="Kyrpides N.C."/>
            <person name="Klenk H.P."/>
            <person name="Han C."/>
        </authorList>
    </citation>
    <scope>NUCLEOTIDE SEQUENCE [LARGE SCALE GENOMIC DNA]</scope>
    <source>
        <strain evidence="2">ATCC 49208 / DSM 771 / VKM B-1644</strain>
    </source>
</reference>
<evidence type="ECO:0008006" key="3">
    <source>
        <dbReference type="Google" id="ProtNLM"/>
    </source>
</evidence>
<organism evidence="1 2">
    <name type="scientific">Desulfofarcimen acetoxidans (strain ATCC 49208 / DSM 771 / KCTC 5769 / VKM B-1644 / 5575)</name>
    <name type="common">Desulfotomaculum acetoxidans</name>
    <dbReference type="NCBI Taxonomy" id="485916"/>
    <lineage>
        <taxon>Bacteria</taxon>
        <taxon>Bacillati</taxon>
        <taxon>Bacillota</taxon>
        <taxon>Clostridia</taxon>
        <taxon>Eubacteriales</taxon>
        <taxon>Peptococcaceae</taxon>
        <taxon>Desulfofarcimen</taxon>
    </lineage>
</organism>
<dbReference type="OrthoDB" id="1666512at2"/>
<dbReference type="InterPro" id="IPR023214">
    <property type="entry name" value="HAD_sf"/>
</dbReference>
<evidence type="ECO:0000313" key="2">
    <source>
        <dbReference type="Proteomes" id="UP000002217"/>
    </source>
</evidence>
<proteinExistence type="predicted"/>
<dbReference type="InterPro" id="IPR036412">
    <property type="entry name" value="HAD-like_sf"/>
</dbReference>
<dbReference type="SUPFAM" id="SSF56784">
    <property type="entry name" value="HAD-like"/>
    <property type="match status" value="1"/>
</dbReference>
<dbReference type="Proteomes" id="UP000002217">
    <property type="component" value="Chromosome"/>
</dbReference>
<dbReference type="EMBL" id="CP001720">
    <property type="protein sequence ID" value="ACV61502.1"/>
    <property type="molecule type" value="Genomic_DNA"/>
</dbReference>
<dbReference type="STRING" id="485916.Dtox_0582"/>
<dbReference type="HOGENOM" id="CLU_083285_1_0_9"/>
<dbReference type="AlphaFoldDB" id="C8W647"/>
<keyword evidence="2" id="KW-1185">Reference proteome</keyword>
<dbReference type="Gene3D" id="3.40.50.1000">
    <property type="entry name" value="HAD superfamily/HAD-like"/>
    <property type="match status" value="1"/>
</dbReference>